<dbReference type="FunFam" id="2.10.250.10:FF:000001">
    <property type="entry name" value="Calnexin homolog"/>
    <property type="match status" value="1"/>
</dbReference>
<dbReference type="PROSITE" id="PS00803">
    <property type="entry name" value="CALRETICULIN_1"/>
    <property type="match status" value="1"/>
</dbReference>
<dbReference type="GO" id="GO:0036503">
    <property type="term" value="P:ERAD pathway"/>
    <property type="evidence" value="ECO:0007669"/>
    <property type="project" value="TreeGrafter"/>
</dbReference>
<dbReference type="InterPro" id="IPR013320">
    <property type="entry name" value="ConA-like_dom_sf"/>
</dbReference>
<name>A0A4P9ZWS5_9FUNG</name>
<dbReference type="InterPro" id="IPR001580">
    <property type="entry name" value="Calret/calnex"/>
</dbReference>
<evidence type="ECO:0000256" key="10">
    <source>
        <dbReference type="SAM" id="MobiDB-lite"/>
    </source>
</evidence>
<evidence type="ECO:0000256" key="7">
    <source>
        <dbReference type="ARBA" id="ARBA00023186"/>
    </source>
</evidence>
<reference evidence="12" key="1">
    <citation type="journal article" date="2018" name="Nat. Microbiol.">
        <title>Leveraging single-cell genomics to expand the fungal tree of life.</title>
        <authorList>
            <person name="Ahrendt S.R."/>
            <person name="Quandt C.A."/>
            <person name="Ciobanu D."/>
            <person name="Clum A."/>
            <person name="Salamov A."/>
            <person name="Andreopoulos B."/>
            <person name="Cheng J.F."/>
            <person name="Woyke T."/>
            <person name="Pelin A."/>
            <person name="Henrissat B."/>
            <person name="Reynolds N.K."/>
            <person name="Benny G.L."/>
            <person name="Smith M.E."/>
            <person name="James T.Y."/>
            <person name="Grigoriev I.V."/>
        </authorList>
    </citation>
    <scope>NUCLEOTIDE SEQUENCE [LARGE SCALE GENOMIC DNA]</scope>
    <source>
        <strain evidence="12">RSA 468</strain>
    </source>
</reference>
<dbReference type="AlphaFoldDB" id="A0A4P9ZWS5"/>
<dbReference type="GO" id="GO:0005789">
    <property type="term" value="C:endoplasmic reticulum membrane"/>
    <property type="evidence" value="ECO:0007669"/>
    <property type="project" value="UniProtKB-SubCell"/>
</dbReference>
<gene>
    <name evidence="11" type="ORF">BJ085DRAFT_1785</name>
</gene>
<keyword evidence="5" id="KW-1133">Transmembrane helix</keyword>
<dbReference type="EMBL" id="ML002404">
    <property type="protein sequence ID" value="RKP38104.1"/>
    <property type="molecule type" value="Genomic_DNA"/>
</dbReference>
<dbReference type="PRINTS" id="PR00626">
    <property type="entry name" value="CALRETICULIN"/>
</dbReference>
<feature type="compositionally biased region" description="Acidic residues" evidence="10">
    <location>
        <begin position="261"/>
        <end position="285"/>
    </location>
</feature>
<evidence type="ECO:0000256" key="1">
    <source>
        <dbReference type="ARBA" id="ARBA00004389"/>
    </source>
</evidence>
<proteinExistence type="inferred from homology"/>
<evidence type="ECO:0000256" key="5">
    <source>
        <dbReference type="ARBA" id="ARBA00022989"/>
    </source>
</evidence>
<evidence type="ECO:0000256" key="6">
    <source>
        <dbReference type="ARBA" id="ARBA00023136"/>
    </source>
</evidence>
<comment type="subcellular location">
    <subcellularLocation>
        <location evidence="1">Endoplasmic reticulum membrane</location>
        <topology evidence="1">Single-pass membrane protein</topology>
    </subcellularLocation>
</comment>
<dbReference type="Proteomes" id="UP000268162">
    <property type="component" value="Unassembled WGS sequence"/>
</dbReference>
<keyword evidence="6" id="KW-0472">Membrane</keyword>
<sequence>PSKIDAFFLEQFANGDFGKWVKSEATKKEDGKEEESRYTGIWKILEPLAEPYFKGDHGLVLSTAAAHHAISVPFEHPLVIKDKPLVVQYEVKFQNSLECGGAYIKLISQADAAFDPTQFNDKTPYTIMFGPDRCGSSNKVHFILRHRNPKTGEVTEKHLTNPPAAMIGQTTVLYTLIVNPDNSFEIRINNRAVRNGNLLTDMDPPINPPAEIDDPNDRMPDDWVLESQIPDPKATKPADWDENAPKRIPNVKAEKPADWLDNEPLEIPDPEDVMPEEWDEDEDGDYEPRMIANPKCQKASGCGKWERPMMENPAYKGKWSAPMIANPAYKGVWAPRKIANPDYFEDKQPAIGMTPIVGAGFELWTIQDQILFDNIYVGQSVDQAEALAAEAWVPKHEVEEAKLAKEKAAAAGNDEVMPDPRDFVNFARYQYRQFVKDATRLVEAARQDIGKAIADQPRVAGIIGMLFVAMAWIL</sequence>
<dbReference type="PANTHER" id="PTHR11073:SF1">
    <property type="entry name" value="CALNEXIN 14D-RELATED"/>
    <property type="match status" value="1"/>
</dbReference>
<dbReference type="FunFam" id="2.60.120.200:FF:000011">
    <property type="entry name" value="Probable calnexin"/>
    <property type="match status" value="1"/>
</dbReference>
<dbReference type="SUPFAM" id="SSF63887">
    <property type="entry name" value="P-domain of calnexin/calreticulin"/>
    <property type="match status" value="1"/>
</dbReference>
<feature type="region of interest" description="Disordered" evidence="10">
    <location>
        <begin position="261"/>
        <end position="289"/>
    </location>
</feature>
<accession>A0A4P9ZWS5</accession>
<evidence type="ECO:0000256" key="2">
    <source>
        <dbReference type="ARBA" id="ARBA00010983"/>
    </source>
</evidence>
<dbReference type="GO" id="GO:0051082">
    <property type="term" value="F:unfolded protein binding"/>
    <property type="evidence" value="ECO:0007669"/>
    <property type="project" value="InterPro"/>
</dbReference>
<dbReference type="STRING" id="215637.A0A4P9ZWS5"/>
<dbReference type="SUPFAM" id="SSF49899">
    <property type="entry name" value="Concanavalin A-like lectins/glucanases"/>
    <property type="match status" value="1"/>
</dbReference>
<dbReference type="GO" id="GO:0005509">
    <property type="term" value="F:calcium ion binding"/>
    <property type="evidence" value="ECO:0007669"/>
    <property type="project" value="InterPro"/>
</dbReference>
<evidence type="ECO:0000256" key="8">
    <source>
        <dbReference type="PIRSR" id="PIRSR601580-3"/>
    </source>
</evidence>
<dbReference type="InterPro" id="IPR018124">
    <property type="entry name" value="Calret/calnex_CS"/>
</dbReference>
<evidence type="ECO:0000313" key="12">
    <source>
        <dbReference type="Proteomes" id="UP000268162"/>
    </source>
</evidence>
<evidence type="ECO:0000256" key="9">
    <source>
        <dbReference type="RuleBase" id="RU362126"/>
    </source>
</evidence>
<keyword evidence="8" id="KW-1015">Disulfide bond</keyword>
<feature type="non-terminal residue" evidence="11">
    <location>
        <position position="474"/>
    </location>
</feature>
<dbReference type="Gene3D" id="2.10.250.10">
    <property type="entry name" value="Calreticulin/calnexin, P domain"/>
    <property type="match status" value="1"/>
</dbReference>
<evidence type="ECO:0000313" key="11">
    <source>
        <dbReference type="EMBL" id="RKP38104.1"/>
    </source>
</evidence>
<dbReference type="Pfam" id="PF00262">
    <property type="entry name" value="Calreticulin"/>
    <property type="match status" value="1"/>
</dbReference>
<evidence type="ECO:0000256" key="3">
    <source>
        <dbReference type="ARBA" id="ARBA00022692"/>
    </source>
</evidence>
<comment type="similarity">
    <text evidence="2 9">Belongs to the calreticulin family.</text>
</comment>
<organism evidence="11 12">
    <name type="scientific">Dimargaris cristalligena</name>
    <dbReference type="NCBI Taxonomy" id="215637"/>
    <lineage>
        <taxon>Eukaryota</taxon>
        <taxon>Fungi</taxon>
        <taxon>Fungi incertae sedis</taxon>
        <taxon>Zoopagomycota</taxon>
        <taxon>Kickxellomycotina</taxon>
        <taxon>Dimargaritomycetes</taxon>
        <taxon>Dimargaritales</taxon>
        <taxon>Dimargaritaceae</taxon>
        <taxon>Dimargaris</taxon>
    </lineage>
</organism>
<keyword evidence="4 9" id="KW-0256">Endoplasmic reticulum</keyword>
<keyword evidence="3" id="KW-0812">Transmembrane</keyword>
<dbReference type="Gene3D" id="2.60.120.200">
    <property type="match status" value="1"/>
</dbReference>
<feature type="non-terminal residue" evidence="11">
    <location>
        <position position="1"/>
    </location>
</feature>
<dbReference type="PANTHER" id="PTHR11073">
    <property type="entry name" value="CALRETICULIN AND CALNEXIN"/>
    <property type="match status" value="1"/>
</dbReference>
<feature type="disulfide bond" evidence="8">
    <location>
        <begin position="99"/>
        <end position="134"/>
    </location>
</feature>
<keyword evidence="7 9" id="KW-0143">Chaperone</keyword>
<dbReference type="PROSITE" id="PS00804">
    <property type="entry name" value="CALRETICULIN_2"/>
    <property type="match status" value="1"/>
</dbReference>
<dbReference type="InterPro" id="IPR009033">
    <property type="entry name" value="Calreticulin/calnexin_P_dom_sf"/>
</dbReference>
<keyword evidence="12" id="KW-1185">Reference proteome</keyword>
<dbReference type="GO" id="GO:0006457">
    <property type="term" value="P:protein folding"/>
    <property type="evidence" value="ECO:0007669"/>
    <property type="project" value="InterPro"/>
</dbReference>
<protein>
    <submittedName>
        <fullName evidence="11">Calreticulin family-domain-containing protein</fullName>
    </submittedName>
</protein>
<evidence type="ECO:0000256" key="4">
    <source>
        <dbReference type="ARBA" id="ARBA00022824"/>
    </source>
</evidence>